<evidence type="ECO:0008006" key="4">
    <source>
        <dbReference type="Google" id="ProtNLM"/>
    </source>
</evidence>
<dbReference type="InterPro" id="IPR032694">
    <property type="entry name" value="CopC/D"/>
</dbReference>
<evidence type="ECO:0000256" key="1">
    <source>
        <dbReference type="ARBA" id="ARBA00004196"/>
    </source>
</evidence>
<protein>
    <recommendedName>
        <fullName evidence="4">YtkA-like domain-containing protein</fullName>
    </recommendedName>
</protein>
<sequence length="147" mass="15459">MSRVLIPMTVRRSITNLALGVVAAVVLISIAAAPTAAATYDESFFTHLHTEKAMANVTISPGRAGPVVITVQLETTDEAPLAAMGVSVRLTNPQAGSAPIEATAEHTSDDQWRATLSVPSGGRWNMGLNIRLSEADEVDLVSPILIN</sequence>
<name>A0ABQ6AUT9_9BRAD</name>
<comment type="subcellular location">
    <subcellularLocation>
        <location evidence="1">Cell envelope</location>
    </subcellularLocation>
</comment>
<dbReference type="PANTHER" id="PTHR34820">
    <property type="entry name" value="INNER MEMBRANE PROTEIN YEBZ"/>
    <property type="match status" value="1"/>
</dbReference>
<dbReference type="EMBL" id="BSOW01000004">
    <property type="protein sequence ID" value="GLR84991.1"/>
    <property type="molecule type" value="Genomic_DNA"/>
</dbReference>
<comment type="caution">
    <text evidence="2">The sequence shown here is derived from an EMBL/GenBank/DDBJ whole genome shotgun (WGS) entry which is preliminary data.</text>
</comment>
<reference evidence="3" key="1">
    <citation type="journal article" date="2019" name="Int. J. Syst. Evol. Microbiol.">
        <title>The Global Catalogue of Microorganisms (GCM) 10K type strain sequencing project: providing services to taxonomists for standard genome sequencing and annotation.</title>
        <authorList>
            <consortium name="The Broad Institute Genomics Platform"/>
            <consortium name="The Broad Institute Genome Sequencing Center for Infectious Disease"/>
            <person name="Wu L."/>
            <person name="Ma J."/>
        </authorList>
    </citation>
    <scope>NUCLEOTIDE SEQUENCE [LARGE SCALE GENOMIC DNA]</scope>
    <source>
        <strain evidence="3">NBRC 102520</strain>
    </source>
</reference>
<dbReference type="RefSeq" id="WP_284263515.1">
    <property type="nucleotide sequence ID" value="NZ_BSOW01000004.1"/>
</dbReference>
<evidence type="ECO:0000313" key="3">
    <source>
        <dbReference type="Proteomes" id="UP001156905"/>
    </source>
</evidence>
<gene>
    <name evidence="2" type="ORF">GCM10007857_17010</name>
</gene>
<keyword evidence="3" id="KW-1185">Reference proteome</keyword>
<dbReference type="Proteomes" id="UP001156905">
    <property type="component" value="Unassembled WGS sequence"/>
</dbReference>
<evidence type="ECO:0000313" key="2">
    <source>
        <dbReference type="EMBL" id="GLR84991.1"/>
    </source>
</evidence>
<dbReference type="PANTHER" id="PTHR34820:SF4">
    <property type="entry name" value="INNER MEMBRANE PROTEIN YEBZ"/>
    <property type="match status" value="1"/>
</dbReference>
<accession>A0ABQ6AUT9</accession>
<proteinExistence type="predicted"/>
<organism evidence="2 3">
    <name type="scientific">Bradyrhizobium iriomotense</name>
    <dbReference type="NCBI Taxonomy" id="441950"/>
    <lineage>
        <taxon>Bacteria</taxon>
        <taxon>Pseudomonadati</taxon>
        <taxon>Pseudomonadota</taxon>
        <taxon>Alphaproteobacteria</taxon>
        <taxon>Hyphomicrobiales</taxon>
        <taxon>Nitrobacteraceae</taxon>
        <taxon>Bradyrhizobium</taxon>
    </lineage>
</organism>